<protein>
    <submittedName>
        <fullName evidence="2">NADH dehydrogenase</fullName>
    </submittedName>
</protein>
<reference evidence="3" key="1">
    <citation type="submission" date="2017-01" db="EMBL/GenBank/DDBJ databases">
        <authorList>
            <person name="Varghese N."/>
            <person name="Submissions S."/>
        </authorList>
    </citation>
    <scope>NUCLEOTIDE SEQUENCE [LARGE SCALE GENOMIC DNA]</scope>
    <source>
        <strain evidence="3">ATCC 51758</strain>
    </source>
</reference>
<dbReference type="Gene3D" id="3.40.50.720">
    <property type="entry name" value="NAD(P)-binding Rossmann-like Domain"/>
    <property type="match status" value="1"/>
</dbReference>
<organism evidence="2 3">
    <name type="scientific">Aromatoleum tolulyticum</name>
    <dbReference type="NCBI Taxonomy" id="34027"/>
    <lineage>
        <taxon>Bacteria</taxon>
        <taxon>Pseudomonadati</taxon>
        <taxon>Pseudomonadota</taxon>
        <taxon>Betaproteobacteria</taxon>
        <taxon>Rhodocyclales</taxon>
        <taxon>Rhodocyclaceae</taxon>
        <taxon>Aromatoleum</taxon>
    </lineage>
</organism>
<dbReference type="EMBL" id="FTMD01000001">
    <property type="protein sequence ID" value="SIP89085.1"/>
    <property type="molecule type" value="Genomic_DNA"/>
</dbReference>
<dbReference type="PANTHER" id="PTHR12126:SF11">
    <property type="entry name" value="NADH DEHYDROGENASE [UBIQUINONE] 1 ALPHA SUBCOMPLEX SUBUNIT 9, MITOCHONDRIAL"/>
    <property type="match status" value="1"/>
</dbReference>
<sequence length="322" mass="35159">MKLERVVLVGGTGFVGRAVANRLSREGIAVLVPTRRYIHAGELLVLPTVDVIEADIHAPATLERLFAGADAVVNLVGILHSRPGRPYGPDFARAHVELPRKIVAACRAAGVARLVHISALGAAADGPSEYQRSKAAGEEAIHAAGNAPAWTILRPSVIFGREDSFLNMFVRLARRLPMLPLAGAHARFQPVHVEDVAEVVWRSLTEPSARGQTYEVAGPKVYTLRELVEYVSELSGRPRPVIPLPEGLALLQARLMELAPRPLMSRDNVRSMRVDNVAGGAPLPFGMTPAGLEALAPTWIGDRHLRARYYPMRRRARRTRHV</sequence>
<dbReference type="RefSeq" id="WP_076600234.1">
    <property type="nucleotide sequence ID" value="NZ_FTMD01000001.1"/>
</dbReference>
<evidence type="ECO:0000313" key="3">
    <source>
        <dbReference type="Proteomes" id="UP000186819"/>
    </source>
</evidence>
<gene>
    <name evidence="2" type="ORF">SAMN05421829_101203</name>
</gene>
<accession>A0A1N6NAK3</accession>
<dbReference type="AlphaFoldDB" id="A0A1N6NAK3"/>
<dbReference type="SUPFAM" id="SSF51735">
    <property type="entry name" value="NAD(P)-binding Rossmann-fold domains"/>
    <property type="match status" value="1"/>
</dbReference>
<dbReference type="PANTHER" id="PTHR12126">
    <property type="entry name" value="NADH-UBIQUINONE OXIDOREDUCTASE 39 KDA SUBUNIT-RELATED"/>
    <property type="match status" value="1"/>
</dbReference>
<dbReference type="OrthoDB" id="5292533at2"/>
<evidence type="ECO:0000259" key="1">
    <source>
        <dbReference type="Pfam" id="PF01370"/>
    </source>
</evidence>
<feature type="domain" description="NAD-dependent epimerase/dehydratase" evidence="1">
    <location>
        <begin position="6"/>
        <end position="217"/>
    </location>
</feature>
<dbReference type="GO" id="GO:0044877">
    <property type="term" value="F:protein-containing complex binding"/>
    <property type="evidence" value="ECO:0007669"/>
    <property type="project" value="TreeGrafter"/>
</dbReference>
<dbReference type="InterPro" id="IPR051207">
    <property type="entry name" value="ComplexI_NDUFA9_subunit"/>
</dbReference>
<dbReference type="CDD" id="cd05271">
    <property type="entry name" value="NDUFA9_like_SDR_a"/>
    <property type="match status" value="1"/>
</dbReference>
<dbReference type="InterPro" id="IPR036291">
    <property type="entry name" value="NAD(P)-bd_dom_sf"/>
</dbReference>
<dbReference type="InterPro" id="IPR001509">
    <property type="entry name" value="Epimerase_deHydtase"/>
</dbReference>
<evidence type="ECO:0000313" key="2">
    <source>
        <dbReference type="EMBL" id="SIP89085.1"/>
    </source>
</evidence>
<dbReference type="Proteomes" id="UP000186819">
    <property type="component" value="Unassembled WGS sequence"/>
</dbReference>
<name>A0A1N6NAK3_9RHOO</name>
<dbReference type="STRING" id="34027.SAMN05421829_101203"/>
<keyword evidence="3" id="KW-1185">Reference proteome</keyword>
<dbReference type="Pfam" id="PF01370">
    <property type="entry name" value="Epimerase"/>
    <property type="match status" value="1"/>
</dbReference>
<proteinExistence type="predicted"/>